<accession>A0AAW1TKT5</accession>
<comment type="caution">
    <text evidence="3">The sequence shown here is derived from an EMBL/GenBank/DDBJ whole genome shotgun (WGS) entry which is preliminary data.</text>
</comment>
<proteinExistence type="predicted"/>
<keyword evidence="4" id="KW-1185">Reference proteome</keyword>
<dbReference type="Proteomes" id="UP001485043">
    <property type="component" value="Unassembled WGS sequence"/>
</dbReference>
<evidence type="ECO:0000313" key="3">
    <source>
        <dbReference type="EMBL" id="KAK9869085.1"/>
    </source>
</evidence>
<keyword evidence="1" id="KW-0175">Coiled coil</keyword>
<organism evidence="3 4">
    <name type="scientific">Apatococcus fuscideae</name>
    <dbReference type="NCBI Taxonomy" id="2026836"/>
    <lineage>
        <taxon>Eukaryota</taxon>
        <taxon>Viridiplantae</taxon>
        <taxon>Chlorophyta</taxon>
        <taxon>core chlorophytes</taxon>
        <taxon>Trebouxiophyceae</taxon>
        <taxon>Chlorellales</taxon>
        <taxon>Chlorellaceae</taxon>
        <taxon>Apatococcus</taxon>
    </lineage>
</organism>
<evidence type="ECO:0000256" key="1">
    <source>
        <dbReference type="SAM" id="Coils"/>
    </source>
</evidence>
<dbReference type="AlphaFoldDB" id="A0AAW1TKT5"/>
<protein>
    <submittedName>
        <fullName evidence="3">Uncharacterized protein</fullName>
    </submittedName>
</protein>
<dbReference type="EMBL" id="JALJOV010000001">
    <property type="protein sequence ID" value="KAK9869085.1"/>
    <property type="molecule type" value="Genomic_DNA"/>
</dbReference>
<reference evidence="3 4" key="1">
    <citation type="journal article" date="2024" name="Nat. Commun.">
        <title>Phylogenomics reveals the evolutionary origins of lichenization in chlorophyte algae.</title>
        <authorList>
            <person name="Puginier C."/>
            <person name="Libourel C."/>
            <person name="Otte J."/>
            <person name="Skaloud P."/>
            <person name="Haon M."/>
            <person name="Grisel S."/>
            <person name="Petersen M."/>
            <person name="Berrin J.G."/>
            <person name="Delaux P.M."/>
            <person name="Dal Grande F."/>
            <person name="Keller J."/>
        </authorList>
    </citation>
    <scope>NUCLEOTIDE SEQUENCE [LARGE SCALE GENOMIC DNA]</scope>
    <source>
        <strain evidence="3 4">SAG 2523</strain>
    </source>
</reference>
<feature type="region of interest" description="Disordered" evidence="2">
    <location>
        <begin position="161"/>
        <end position="181"/>
    </location>
</feature>
<gene>
    <name evidence="3" type="ORF">WJX84_007747</name>
</gene>
<dbReference type="PANTHER" id="PTHR48163">
    <property type="entry name" value="BNAC02G25670D PROTEIN"/>
    <property type="match status" value="1"/>
</dbReference>
<feature type="coiled-coil region" evidence="1">
    <location>
        <begin position="253"/>
        <end position="287"/>
    </location>
</feature>
<name>A0AAW1TKT5_9CHLO</name>
<evidence type="ECO:0000313" key="4">
    <source>
        <dbReference type="Proteomes" id="UP001485043"/>
    </source>
</evidence>
<dbReference type="PANTHER" id="PTHR48163:SF2">
    <property type="entry name" value="EXPRESSED PROTEIN"/>
    <property type="match status" value="1"/>
</dbReference>
<sequence>MATAVVGELQGQIATLRTELYAVRRGLWEAQQARDQVSVERDAFRQRISGLEVEAEQLQSRADQAEDAQRLMSALQPELDQLRGEVAQRRDAQQETAKASQELEEAKATAEKECLRLRRARDELAASVLAAEQRASDAETDLLRSEEETAALHAELRMLQEQAASQEAARDDKLEAGTSSLKAAEEQTAALATKLAAAKDENDHSQKQCQALQTDVAGLQEALNAERMKGKGSGSREKSEQMAASSKAAQAALQSLEVQVARLRVSRDKLLAEVDSLSAELERLGLENTALLQGTGDLREASQKWELQTMEGLEQNQKLMDLLSESAAWPAPATGPDQDGQKAQLLQAEASSMQQDSHQDLGAQLLQAHSRTAELELHVRALCCELLRAHSTSGAVQRAMVPALSGIEAQLMDLTRLESLPA</sequence>
<evidence type="ECO:0000256" key="2">
    <source>
        <dbReference type="SAM" id="MobiDB-lite"/>
    </source>
</evidence>